<evidence type="ECO:0000313" key="1">
    <source>
        <dbReference type="Proteomes" id="UP000694930"/>
    </source>
</evidence>
<protein>
    <submittedName>
        <fullName evidence="2">Uncharacterized protein LOC114074036</fullName>
    </submittedName>
</protein>
<reference evidence="1" key="1">
    <citation type="journal article" date="2014" name="Nat. Genet.">
        <title>The genome of the stress-tolerant wild tomato species Solanum pennellii.</title>
        <authorList>
            <person name="Bolger A."/>
            <person name="Scossa F."/>
            <person name="Bolger M.E."/>
            <person name="Lanz C."/>
            <person name="Maumus F."/>
            <person name="Tohge T."/>
            <person name="Quesneville H."/>
            <person name="Alseekh S."/>
            <person name="Sorensen I."/>
            <person name="Lichtenstein G."/>
            <person name="Fich E.A."/>
            <person name="Conte M."/>
            <person name="Keller H."/>
            <person name="Schneeberger K."/>
            <person name="Schwacke R."/>
            <person name="Ofner I."/>
            <person name="Vrebalov J."/>
            <person name="Xu Y."/>
            <person name="Osorio S."/>
            <person name="Aflitos S.A."/>
            <person name="Schijlen E."/>
            <person name="Jimenez-Gomez J.M."/>
            <person name="Ryngajllo M."/>
            <person name="Kimura S."/>
            <person name="Kumar R."/>
            <person name="Koenig D."/>
            <person name="Headland L.R."/>
            <person name="Maloof J.N."/>
            <person name="Sinha N."/>
            <person name="van Ham R.C."/>
            <person name="Lankhorst R.K."/>
            <person name="Mao L."/>
            <person name="Vogel A."/>
            <person name="Arsova B."/>
            <person name="Panstruga R."/>
            <person name="Fei Z."/>
            <person name="Rose J.K."/>
            <person name="Zamir D."/>
            <person name="Carrari F."/>
            <person name="Giovannoni J.J."/>
            <person name="Weigel D."/>
            <person name="Usadel B."/>
            <person name="Fernie A.R."/>
        </authorList>
    </citation>
    <scope>NUCLEOTIDE SEQUENCE [LARGE SCALE GENOMIC DNA]</scope>
    <source>
        <strain evidence="1">cv. LA0716</strain>
    </source>
</reference>
<dbReference type="PANTHER" id="PTHR46148">
    <property type="entry name" value="CHROMO DOMAIN-CONTAINING PROTEIN"/>
    <property type="match status" value="1"/>
</dbReference>
<keyword evidence="1" id="KW-1185">Reference proteome</keyword>
<dbReference type="GeneID" id="114074036"/>
<sequence>MMRDRLATAYSRQKFYADNKKRALEFEVGDPLYLRISPMKGVMRFGKRENVDYELKLQEDLASVHPIFHVSMLKKCLGDPASIMPVEGLRAYENHSYEEVPVEIFDRQVKRLRNKEVVIVKVLWRKHLIKVATWEAEDNMISCYLICSVLEVRYTVPKSVFCLRKSMF</sequence>
<proteinExistence type="predicted"/>
<dbReference type="RefSeq" id="XP_027767758.1">
    <property type="nucleotide sequence ID" value="XM_027911957.1"/>
</dbReference>
<name>A0ABM1UW90_SOLPN</name>
<organism evidence="1 2">
    <name type="scientific">Solanum pennellii</name>
    <name type="common">Tomato</name>
    <name type="synonym">Lycopersicon pennellii</name>
    <dbReference type="NCBI Taxonomy" id="28526"/>
    <lineage>
        <taxon>Eukaryota</taxon>
        <taxon>Viridiplantae</taxon>
        <taxon>Streptophyta</taxon>
        <taxon>Embryophyta</taxon>
        <taxon>Tracheophyta</taxon>
        <taxon>Spermatophyta</taxon>
        <taxon>Magnoliopsida</taxon>
        <taxon>eudicotyledons</taxon>
        <taxon>Gunneridae</taxon>
        <taxon>Pentapetalae</taxon>
        <taxon>asterids</taxon>
        <taxon>lamiids</taxon>
        <taxon>Solanales</taxon>
        <taxon>Solanaceae</taxon>
        <taxon>Solanoideae</taxon>
        <taxon>Solaneae</taxon>
        <taxon>Solanum</taxon>
        <taxon>Solanum subgen. Lycopersicon</taxon>
    </lineage>
</organism>
<dbReference type="Proteomes" id="UP000694930">
    <property type="component" value="Chromosome 9"/>
</dbReference>
<evidence type="ECO:0000313" key="2">
    <source>
        <dbReference type="RefSeq" id="XP_027767758.1"/>
    </source>
</evidence>
<dbReference type="PANTHER" id="PTHR46148:SF56">
    <property type="entry name" value="RETROTRANSPOSON PROTEIN"/>
    <property type="match status" value="1"/>
</dbReference>
<gene>
    <name evidence="2" type="primary">LOC114074036</name>
</gene>
<reference evidence="2" key="2">
    <citation type="submission" date="2025-08" db="UniProtKB">
        <authorList>
            <consortium name="RefSeq"/>
        </authorList>
    </citation>
    <scope>IDENTIFICATION</scope>
</reference>
<accession>A0ABM1UW90</accession>